<proteinExistence type="inferred from homology"/>
<keyword evidence="2 4" id="KW-0444">Lipid biosynthesis</keyword>
<dbReference type="Proteomes" id="UP001291623">
    <property type="component" value="Unassembled WGS sequence"/>
</dbReference>
<keyword evidence="4" id="KW-0521">NADP</keyword>
<dbReference type="InterPro" id="IPR026055">
    <property type="entry name" value="FAR"/>
</dbReference>
<dbReference type="PANTHER" id="PTHR11011">
    <property type="entry name" value="MALE STERILITY PROTEIN 2-RELATED"/>
    <property type="match status" value="1"/>
</dbReference>
<dbReference type="Pfam" id="PF07993">
    <property type="entry name" value="NAD_binding_4"/>
    <property type="match status" value="1"/>
</dbReference>
<evidence type="ECO:0000256" key="2">
    <source>
        <dbReference type="ARBA" id="ARBA00022516"/>
    </source>
</evidence>
<dbReference type="Gene3D" id="3.40.50.720">
    <property type="entry name" value="NAD(P)-binding Rossmann-like Domain"/>
    <property type="match status" value="1"/>
</dbReference>
<feature type="domain" description="Fatty acyl-CoA reductase C-terminal" evidence="5">
    <location>
        <begin position="395"/>
        <end position="493"/>
    </location>
</feature>
<protein>
    <recommendedName>
        <fullName evidence="4">Fatty acyl-CoA reductase</fullName>
        <ecNumber evidence="4">1.2.1.84</ecNumber>
    </recommendedName>
</protein>
<dbReference type="GO" id="GO:0080019">
    <property type="term" value="F:alcohol-forming very long-chain fatty acyl-CoA reductase activity"/>
    <property type="evidence" value="ECO:0007669"/>
    <property type="project" value="InterPro"/>
</dbReference>
<dbReference type="CDD" id="cd05236">
    <property type="entry name" value="FAR-N_SDR_e"/>
    <property type="match status" value="1"/>
</dbReference>
<feature type="domain" description="Thioester reductase (TE)" evidence="6">
    <location>
        <begin position="18"/>
        <end position="320"/>
    </location>
</feature>
<evidence type="ECO:0000313" key="8">
    <source>
        <dbReference type="Proteomes" id="UP001291623"/>
    </source>
</evidence>
<sequence length="493" mass="55935">MMELTSVLKFLENRTILVTGATGFLAKIFVEKILRVQPNVKKLYLLLRAQDHNAALQRFNNEAVAKDLFKLLREKYGANLNTFISQRTTIIPGDITCGENLGVKDSNLLEEMWREVEVVVNLAATTNFDERYDTSLELNTLGAIHVLNFAKKCSKLKVLLHVSTAYVSGEKAGLILETPYNLGETLNGISGLNIDTEKKVMEETLKQLRFEGSSEETITAAMKELGLERARKYGWPNPYVFTKALAEMVLGDLKEDVPLVIFRPTIITSTFQDPFPGWVEGIRTIDSLVVGYGKGRLTCFLGDPDAIIDIIPADMVVNAMIVTMMAHADQRGSQTIYHVGTSVSNPIELTRLQDFGFHYFREHPWIDKQGKPVIVGKVNVLSSMDSFRRFMALHYLLPLKGLEIVNTVLCQFFEAKYLELHRKIKFVMRLIDLYGPYLFFKGIYDDMNTEKLRRAGKEAGIELDVFNFSPKSINWEDYFSNTHIPGVVKYVFK</sequence>
<dbReference type="EC" id="1.2.1.84" evidence="4"/>
<dbReference type="GO" id="GO:0010345">
    <property type="term" value="P:suberin biosynthetic process"/>
    <property type="evidence" value="ECO:0007669"/>
    <property type="project" value="TreeGrafter"/>
</dbReference>
<dbReference type="Pfam" id="PF03015">
    <property type="entry name" value="Sterile"/>
    <property type="match status" value="1"/>
</dbReference>
<keyword evidence="4" id="KW-0560">Oxidoreductase</keyword>
<evidence type="ECO:0000256" key="1">
    <source>
        <dbReference type="ARBA" id="ARBA00005928"/>
    </source>
</evidence>
<dbReference type="GO" id="GO:0035336">
    <property type="term" value="P:long-chain fatty-acyl-CoA metabolic process"/>
    <property type="evidence" value="ECO:0007669"/>
    <property type="project" value="TreeGrafter"/>
</dbReference>
<dbReference type="EMBL" id="JAVYJV010000005">
    <property type="protein sequence ID" value="KAK4370609.1"/>
    <property type="molecule type" value="Genomic_DNA"/>
</dbReference>
<evidence type="ECO:0000256" key="3">
    <source>
        <dbReference type="ARBA" id="ARBA00023098"/>
    </source>
</evidence>
<dbReference type="InterPro" id="IPR033640">
    <property type="entry name" value="FAR_C"/>
</dbReference>
<evidence type="ECO:0000256" key="4">
    <source>
        <dbReference type="RuleBase" id="RU363097"/>
    </source>
</evidence>
<dbReference type="GO" id="GO:0102965">
    <property type="term" value="F:alcohol-forming long-chain fatty acyl-CoA reductase activity"/>
    <property type="evidence" value="ECO:0007669"/>
    <property type="project" value="UniProtKB-EC"/>
</dbReference>
<gene>
    <name evidence="7" type="ORF">RND71_010084</name>
</gene>
<dbReference type="InterPro" id="IPR013120">
    <property type="entry name" value="FAR_NAD-bd"/>
</dbReference>
<comment type="function">
    <text evidence="4">Catalyzes the reduction of fatty acyl-CoA to fatty alcohols.</text>
</comment>
<reference evidence="7" key="1">
    <citation type="submission" date="2023-12" db="EMBL/GenBank/DDBJ databases">
        <title>Genome assembly of Anisodus tanguticus.</title>
        <authorList>
            <person name="Wang Y.-J."/>
        </authorList>
    </citation>
    <scope>NUCLEOTIDE SEQUENCE</scope>
    <source>
        <strain evidence="7">KB-2021</strain>
        <tissue evidence="7">Leaf</tissue>
    </source>
</reference>
<evidence type="ECO:0000259" key="6">
    <source>
        <dbReference type="Pfam" id="PF07993"/>
    </source>
</evidence>
<name>A0AAE1SJ82_9SOLA</name>
<dbReference type="InterPro" id="IPR036291">
    <property type="entry name" value="NAD(P)-bd_dom_sf"/>
</dbReference>
<organism evidence="7 8">
    <name type="scientific">Anisodus tanguticus</name>
    <dbReference type="NCBI Taxonomy" id="243964"/>
    <lineage>
        <taxon>Eukaryota</taxon>
        <taxon>Viridiplantae</taxon>
        <taxon>Streptophyta</taxon>
        <taxon>Embryophyta</taxon>
        <taxon>Tracheophyta</taxon>
        <taxon>Spermatophyta</taxon>
        <taxon>Magnoliopsida</taxon>
        <taxon>eudicotyledons</taxon>
        <taxon>Gunneridae</taxon>
        <taxon>Pentapetalae</taxon>
        <taxon>asterids</taxon>
        <taxon>lamiids</taxon>
        <taxon>Solanales</taxon>
        <taxon>Solanaceae</taxon>
        <taxon>Solanoideae</taxon>
        <taxon>Hyoscyameae</taxon>
        <taxon>Anisodus</taxon>
    </lineage>
</organism>
<evidence type="ECO:0000259" key="5">
    <source>
        <dbReference type="Pfam" id="PF03015"/>
    </source>
</evidence>
<comment type="catalytic activity">
    <reaction evidence="4">
        <text>a long-chain fatty acyl-CoA + 2 NADPH + 2 H(+) = a long-chain primary fatty alcohol + 2 NADP(+) + CoA</text>
        <dbReference type="Rhea" id="RHEA:52716"/>
        <dbReference type="ChEBI" id="CHEBI:15378"/>
        <dbReference type="ChEBI" id="CHEBI:57287"/>
        <dbReference type="ChEBI" id="CHEBI:57783"/>
        <dbReference type="ChEBI" id="CHEBI:58349"/>
        <dbReference type="ChEBI" id="CHEBI:77396"/>
        <dbReference type="ChEBI" id="CHEBI:83139"/>
        <dbReference type="EC" id="1.2.1.84"/>
    </reaction>
</comment>
<comment type="similarity">
    <text evidence="1 4">Belongs to the fatty acyl-CoA reductase family.</text>
</comment>
<keyword evidence="3 4" id="KW-0443">Lipid metabolism</keyword>
<dbReference type="PANTHER" id="PTHR11011:SF99">
    <property type="entry name" value="FATTY ACYL-COA REDUCTASE 3"/>
    <property type="match status" value="1"/>
</dbReference>
<keyword evidence="8" id="KW-1185">Reference proteome</keyword>
<dbReference type="SUPFAM" id="SSF51735">
    <property type="entry name" value="NAD(P)-binding Rossmann-fold domains"/>
    <property type="match status" value="1"/>
</dbReference>
<accession>A0AAE1SJ82</accession>
<dbReference type="AlphaFoldDB" id="A0AAE1SJ82"/>
<evidence type="ECO:0000313" key="7">
    <source>
        <dbReference type="EMBL" id="KAK4370609.1"/>
    </source>
</evidence>
<comment type="caution">
    <text evidence="7">The sequence shown here is derived from an EMBL/GenBank/DDBJ whole genome shotgun (WGS) entry which is preliminary data.</text>
</comment>
<dbReference type="CDD" id="cd09071">
    <property type="entry name" value="FAR_C"/>
    <property type="match status" value="1"/>
</dbReference>